<protein>
    <submittedName>
        <fullName evidence="6">Oxidoreductase</fullName>
    </submittedName>
</protein>
<evidence type="ECO:0000256" key="3">
    <source>
        <dbReference type="ARBA" id="ARBA00023002"/>
    </source>
</evidence>
<dbReference type="AlphaFoldDB" id="A0A1W6B7Y3"/>
<dbReference type="EMBL" id="CP019706">
    <property type="protein sequence ID" value="ARJ43191.1"/>
    <property type="molecule type" value="Genomic_DNA"/>
</dbReference>
<feature type="domain" description="Aldehyde oxidase/xanthine dehydrogenase a/b hammerhead" evidence="5">
    <location>
        <begin position="34"/>
        <end position="146"/>
    </location>
</feature>
<accession>A0A1W6B7Y3</accession>
<dbReference type="SUPFAM" id="SSF54665">
    <property type="entry name" value="CO dehydrogenase molybdoprotein N-domain-like"/>
    <property type="match status" value="1"/>
</dbReference>
<evidence type="ECO:0000313" key="6">
    <source>
        <dbReference type="EMBL" id="ARJ43191.1"/>
    </source>
</evidence>
<dbReference type="GO" id="GO:0005506">
    <property type="term" value="F:iron ion binding"/>
    <property type="evidence" value="ECO:0007669"/>
    <property type="project" value="InterPro"/>
</dbReference>
<dbReference type="InterPro" id="IPR008274">
    <property type="entry name" value="AldOxase/xan_DH_MoCoBD1"/>
</dbReference>
<evidence type="ECO:0000256" key="2">
    <source>
        <dbReference type="ARBA" id="ARBA00022505"/>
    </source>
</evidence>
<dbReference type="GO" id="GO:0016491">
    <property type="term" value="F:oxidoreductase activity"/>
    <property type="evidence" value="ECO:0007669"/>
    <property type="project" value="UniProtKB-KW"/>
</dbReference>
<feature type="region of interest" description="Disordered" evidence="4">
    <location>
        <begin position="591"/>
        <end position="614"/>
    </location>
</feature>
<sequence length="767" mass="82233">MSETIKRHNPGSAADALQGLGARRDRADGRLKIQGLARYAVDHPVDNLCHAVVVQSSIAEGEISHIDSEKARQMPGVLAVYTHESGLTIHPAATFASGGAAAQSFVPLQSPRVRWNGQHVALVVAETLEQAKAAAASIHIDYVTQPAIIHPDDPLAQPKTVEDLNVDWGDARQAIQQASVSISGIYTTPREYNLPIELHGCIADWRDGELTLWEPSQWVGGARSVVSQWMGIDIDKVRVLSPFTGGGFGSKGGIQPHSALACAASRALGRPVKLVLTRGQTFTGFGGRPRTHQQLTLAANSDGKLQAIVHESWNETAREDTHLEPCNSVTALMYAVPNFYSRHSLVPVNTVNPGWMRAPGENPSSWALEVAMDELAYALKLDPLELRLRNYAEEDPQANLPWSSRRLREAYSAGAQAFGWSQRPPEPGTLREGRQRIGWGMASGSYPVRRTPGEAGITLRQDGSLEVRSSGADIGTGTYTILAQTAADVLSVPSEQISVLLGDTNLPRAPVAGGSQLANLLTAAVYKTALKLREELITLALGSAESPLFGARREDVMLAEGQLRLFSQPGSSLSFTELLRVAGKETLEVQADTFPSDATQEDRDAADRTSSKMIPPTSGGFSAHSWSAIFVEVAVDEDFGTIRVRRIVGAFDSGRLYNPKLAESQWIGAMVMGIGQALLEEGLIDDDNGRVLNASLADYLVAVNADIPDMEVINVGEPDYQASALGGKAVGELGIVGVAAAISNAVFHATGKRIRDLPITLEKMLAD</sequence>
<proteinExistence type="inferred from homology"/>
<feature type="compositionally biased region" description="Basic and acidic residues" evidence="4">
    <location>
        <begin position="600"/>
        <end position="610"/>
    </location>
</feature>
<dbReference type="SMART" id="SM01008">
    <property type="entry name" value="Ald_Xan_dh_C"/>
    <property type="match status" value="1"/>
</dbReference>
<evidence type="ECO:0000313" key="7">
    <source>
        <dbReference type="Proteomes" id="UP000192900"/>
    </source>
</evidence>
<dbReference type="PANTHER" id="PTHR11908">
    <property type="entry name" value="XANTHINE DEHYDROGENASE"/>
    <property type="match status" value="1"/>
</dbReference>
<gene>
    <name evidence="6" type="ORF">B1H58_14910</name>
</gene>
<name>A0A1W6B7Y3_9GAMM</name>
<dbReference type="Pfam" id="PF02738">
    <property type="entry name" value="MoCoBD_1"/>
    <property type="match status" value="1"/>
</dbReference>
<dbReference type="InterPro" id="IPR046867">
    <property type="entry name" value="AldOxase/xan_DH_MoCoBD2"/>
</dbReference>
<dbReference type="PANTHER" id="PTHR11908:SF132">
    <property type="entry name" value="ALDEHYDE OXIDASE 1-RELATED"/>
    <property type="match status" value="1"/>
</dbReference>
<reference evidence="6 7" key="1">
    <citation type="submission" date="2017-02" db="EMBL/GenBank/DDBJ databases">
        <title>Complete genome sequence of the drought resistance-promoting endophyte Pantoea alhagi LTYR-11Z.</title>
        <authorList>
            <person name="Zhang L."/>
        </authorList>
    </citation>
    <scope>NUCLEOTIDE SEQUENCE [LARGE SCALE GENOMIC DNA]</scope>
    <source>
        <strain evidence="6 7">LTYR-11Z</strain>
    </source>
</reference>
<dbReference type="OrthoDB" id="6177861at2"/>
<evidence type="ECO:0000259" key="5">
    <source>
        <dbReference type="SMART" id="SM01008"/>
    </source>
</evidence>
<evidence type="ECO:0000256" key="1">
    <source>
        <dbReference type="ARBA" id="ARBA00006849"/>
    </source>
</evidence>
<dbReference type="Gene3D" id="3.90.1170.50">
    <property type="entry name" value="Aldehyde oxidase/xanthine dehydrogenase, a/b hammerhead"/>
    <property type="match status" value="1"/>
</dbReference>
<evidence type="ECO:0000256" key="4">
    <source>
        <dbReference type="SAM" id="MobiDB-lite"/>
    </source>
</evidence>
<dbReference type="InterPro" id="IPR000674">
    <property type="entry name" value="Ald_Oxase/Xan_DH_a/b"/>
</dbReference>
<dbReference type="SUPFAM" id="SSF56003">
    <property type="entry name" value="Molybdenum cofactor-binding domain"/>
    <property type="match status" value="1"/>
</dbReference>
<keyword evidence="3" id="KW-0560">Oxidoreductase</keyword>
<dbReference type="Pfam" id="PF20256">
    <property type="entry name" value="MoCoBD_2"/>
    <property type="match status" value="1"/>
</dbReference>
<dbReference type="Pfam" id="PF01315">
    <property type="entry name" value="Ald_Xan_dh_C"/>
    <property type="match status" value="1"/>
</dbReference>
<dbReference type="InterPro" id="IPR036856">
    <property type="entry name" value="Ald_Oxase/Xan_DH_a/b_sf"/>
</dbReference>
<dbReference type="Gene3D" id="3.30.365.10">
    <property type="entry name" value="Aldehyde oxidase/xanthine dehydrogenase, molybdopterin binding domain"/>
    <property type="match status" value="4"/>
</dbReference>
<dbReference type="Proteomes" id="UP000192900">
    <property type="component" value="Chromosome"/>
</dbReference>
<dbReference type="STRING" id="1891675.B1H58_14910"/>
<keyword evidence="7" id="KW-1185">Reference proteome</keyword>
<organism evidence="6 7">
    <name type="scientific">Pantoea alhagi</name>
    <dbReference type="NCBI Taxonomy" id="1891675"/>
    <lineage>
        <taxon>Bacteria</taxon>
        <taxon>Pseudomonadati</taxon>
        <taxon>Pseudomonadota</taxon>
        <taxon>Gammaproteobacteria</taxon>
        <taxon>Enterobacterales</taxon>
        <taxon>Erwiniaceae</taxon>
        <taxon>Pantoea</taxon>
    </lineage>
</organism>
<dbReference type="RefSeq" id="WP_085071247.1">
    <property type="nucleotide sequence ID" value="NZ_CP019706.1"/>
</dbReference>
<dbReference type="InterPro" id="IPR037165">
    <property type="entry name" value="AldOxase/xan_DH_Mopterin-bd_sf"/>
</dbReference>
<dbReference type="InterPro" id="IPR016208">
    <property type="entry name" value="Ald_Oxase/xanthine_DH-like"/>
</dbReference>
<comment type="similarity">
    <text evidence="1">Belongs to the xanthine dehydrogenase family.</text>
</comment>
<dbReference type="KEGG" id="palh:B1H58_14910"/>
<keyword evidence="2" id="KW-0500">Molybdenum</keyword>